<dbReference type="Pfam" id="PF12499">
    <property type="entry name" value="DUF3707"/>
    <property type="match status" value="2"/>
</dbReference>
<name>A0A2K3CQ29_CHLRE</name>
<dbReference type="Gramene" id="PNW70389">
    <property type="protein sequence ID" value="PNW70389"/>
    <property type="gene ID" value="CHLRE_17g717900v5"/>
</dbReference>
<dbReference type="RefSeq" id="XP_042914657.1">
    <property type="nucleotide sequence ID" value="XM_043072198.1"/>
</dbReference>
<dbReference type="EMBL" id="CM008978">
    <property type="protein sequence ID" value="PNW70389.1"/>
    <property type="molecule type" value="Genomic_DNA"/>
</dbReference>
<dbReference type="ExpressionAtlas" id="A0A2K3CQ29">
    <property type="expression patterns" value="baseline and differential"/>
</dbReference>
<feature type="domain" description="Pherophorin" evidence="3">
    <location>
        <begin position="29"/>
        <end position="182"/>
    </location>
</feature>
<feature type="compositionally biased region" description="Pro residues" evidence="1">
    <location>
        <begin position="189"/>
        <end position="209"/>
    </location>
</feature>
<feature type="domain" description="Pherophorin" evidence="3">
    <location>
        <begin position="355"/>
        <end position="504"/>
    </location>
</feature>
<evidence type="ECO:0000313" key="5">
    <source>
        <dbReference type="Proteomes" id="UP000006906"/>
    </source>
</evidence>
<gene>
    <name evidence="4" type="ORF">CHLRE_17g717900v5</name>
</gene>
<sequence>MRLTGFALAVIGLLAIGASAQQTGLYTSFPYCQCTKTPSAYRLSPTVTSTGAGTYCFTLSAKVPAGCTHKCCKADLKKIEFNVNDACDVFSPSLKATINGVRTKVAPAINKAQNGPVGSTTLVLTQLGLGLGNDGAQVCITLGLNKNGKGCTTLEELCVPPAGMPAGVCTAALFDSQNDCCPLSQANVPSPPPPSPPPPSPPPPSPPPPSPPARCRVCAYIALLDVNNNAPFPYSFSDDQCVEVSDVIVADITAQAESVGATIVSDFALVSCQGQQIKVCGEFFSNEEGALLQGFVSEQVAIWRDLITMGSCPAYLTGYTVVAAVGGDGTDVNNLPVTCLAAASSTACARETVDFPKCQCVTQPFSTPFAAKPVVTTMDGPTKGTTAYCFETMLVTPNNPGSKCGKTDMLLKAEFYADDAKRRKITNIGVKPAGGAMKWQAPSWGAVGEFTVKATPLNWSKAQADGGMLCLVLTNDTTLNDFCMGNTENTCWINLFDSTKNCCPLYTSSL</sequence>
<feature type="region of interest" description="Disordered" evidence="1">
    <location>
        <begin position="185"/>
        <end position="209"/>
    </location>
</feature>
<evidence type="ECO:0000256" key="1">
    <source>
        <dbReference type="SAM" id="MobiDB-lite"/>
    </source>
</evidence>
<keyword evidence="2" id="KW-0732">Signal</keyword>
<accession>A0A2K3CQ29</accession>
<reference evidence="4 5" key="1">
    <citation type="journal article" date="2007" name="Science">
        <title>The Chlamydomonas genome reveals the evolution of key animal and plant functions.</title>
        <authorList>
            <person name="Merchant S.S."/>
            <person name="Prochnik S.E."/>
            <person name="Vallon O."/>
            <person name="Harris E.H."/>
            <person name="Karpowicz S.J."/>
            <person name="Witman G.B."/>
            <person name="Terry A."/>
            <person name="Salamov A."/>
            <person name="Fritz-Laylin L.K."/>
            <person name="Marechal-Drouard L."/>
            <person name="Marshall W.F."/>
            <person name="Qu L.H."/>
            <person name="Nelson D.R."/>
            <person name="Sanderfoot A.A."/>
            <person name="Spalding M.H."/>
            <person name="Kapitonov V.V."/>
            <person name="Ren Q."/>
            <person name="Ferris P."/>
            <person name="Lindquist E."/>
            <person name="Shapiro H."/>
            <person name="Lucas S.M."/>
            <person name="Grimwood J."/>
            <person name="Schmutz J."/>
            <person name="Cardol P."/>
            <person name="Cerutti H."/>
            <person name="Chanfreau G."/>
            <person name="Chen C.L."/>
            <person name="Cognat V."/>
            <person name="Croft M.T."/>
            <person name="Dent R."/>
            <person name="Dutcher S."/>
            <person name="Fernandez E."/>
            <person name="Fukuzawa H."/>
            <person name="Gonzalez-Ballester D."/>
            <person name="Gonzalez-Halphen D."/>
            <person name="Hallmann A."/>
            <person name="Hanikenne M."/>
            <person name="Hippler M."/>
            <person name="Inwood W."/>
            <person name="Jabbari K."/>
            <person name="Kalanon M."/>
            <person name="Kuras R."/>
            <person name="Lefebvre P.A."/>
            <person name="Lemaire S.D."/>
            <person name="Lobanov A.V."/>
            <person name="Lohr M."/>
            <person name="Manuell A."/>
            <person name="Meier I."/>
            <person name="Mets L."/>
            <person name="Mittag M."/>
            <person name="Mittelmeier T."/>
            <person name="Moroney J.V."/>
            <person name="Moseley J."/>
            <person name="Napoli C."/>
            <person name="Nedelcu A.M."/>
            <person name="Niyogi K."/>
            <person name="Novoselov S.V."/>
            <person name="Paulsen I.T."/>
            <person name="Pazour G."/>
            <person name="Purton S."/>
            <person name="Ral J.P."/>
            <person name="Riano-Pachon D.M."/>
            <person name="Riekhof W."/>
            <person name="Rymarquis L."/>
            <person name="Schroda M."/>
            <person name="Stern D."/>
            <person name="Umen J."/>
            <person name="Willows R."/>
            <person name="Wilson N."/>
            <person name="Zimmer S.L."/>
            <person name="Allmer J."/>
            <person name="Balk J."/>
            <person name="Bisova K."/>
            <person name="Chen C.J."/>
            <person name="Elias M."/>
            <person name="Gendler K."/>
            <person name="Hauser C."/>
            <person name="Lamb M.R."/>
            <person name="Ledford H."/>
            <person name="Long J.C."/>
            <person name="Minagawa J."/>
            <person name="Page M.D."/>
            <person name="Pan J."/>
            <person name="Pootakham W."/>
            <person name="Roje S."/>
            <person name="Rose A."/>
            <person name="Stahlberg E."/>
            <person name="Terauchi A.M."/>
            <person name="Yang P."/>
            <person name="Ball S."/>
            <person name="Bowler C."/>
            <person name="Dieckmann C.L."/>
            <person name="Gladyshev V.N."/>
            <person name="Green P."/>
            <person name="Jorgensen R."/>
            <person name="Mayfield S."/>
            <person name="Mueller-Roeber B."/>
            <person name="Rajamani S."/>
            <person name="Sayre R.T."/>
            <person name="Brokstein P."/>
            <person name="Dubchak I."/>
            <person name="Goodstein D."/>
            <person name="Hornick L."/>
            <person name="Huang Y.W."/>
            <person name="Jhaveri J."/>
            <person name="Luo Y."/>
            <person name="Martinez D."/>
            <person name="Ngau W.C."/>
            <person name="Otillar B."/>
            <person name="Poliakov A."/>
            <person name="Porter A."/>
            <person name="Szajkowski L."/>
            <person name="Werner G."/>
            <person name="Zhou K."/>
            <person name="Grigoriev I.V."/>
            <person name="Rokhsar D.S."/>
            <person name="Grossman A.R."/>
        </authorList>
    </citation>
    <scope>NUCLEOTIDE SEQUENCE [LARGE SCALE GENOMIC DNA]</scope>
    <source>
        <strain evidence="5">CC-503</strain>
    </source>
</reference>
<keyword evidence="5" id="KW-1185">Reference proteome</keyword>
<dbReference type="Proteomes" id="UP000006906">
    <property type="component" value="Chromosome 17"/>
</dbReference>
<dbReference type="GeneID" id="5727721"/>
<feature type="chain" id="PRO_5014474543" description="Pherophorin domain-containing protein" evidence="2">
    <location>
        <begin position="21"/>
        <end position="510"/>
    </location>
</feature>
<protein>
    <recommendedName>
        <fullName evidence="3">Pherophorin domain-containing protein</fullName>
    </recommendedName>
</protein>
<dbReference type="InterPro" id="IPR024616">
    <property type="entry name" value="Pherophorin"/>
</dbReference>
<dbReference type="AlphaFoldDB" id="A0A2K3CQ29"/>
<proteinExistence type="predicted"/>
<feature type="signal peptide" evidence="2">
    <location>
        <begin position="1"/>
        <end position="20"/>
    </location>
</feature>
<dbReference type="OrthoDB" id="524902at2759"/>
<organism evidence="4 5">
    <name type="scientific">Chlamydomonas reinhardtii</name>
    <name type="common">Chlamydomonas smithii</name>
    <dbReference type="NCBI Taxonomy" id="3055"/>
    <lineage>
        <taxon>Eukaryota</taxon>
        <taxon>Viridiplantae</taxon>
        <taxon>Chlorophyta</taxon>
        <taxon>core chlorophytes</taxon>
        <taxon>Chlorophyceae</taxon>
        <taxon>CS clade</taxon>
        <taxon>Chlamydomonadales</taxon>
        <taxon>Chlamydomonadaceae</taxon>
        <taxon>Chlamydomonas</taxon>
    </lineage>
</organism>
<evidence type="ECO:0000259" key="3">
    <source>
        <dbReference type="Pfam" id="PF12499"/>
    </source>
</evidence>
<dbReference type="KEGG" id="cre:CHLRE_17g717900v5"/>
<evidence type="ECO:0000256" key="2">
    <source>
        <dbReference type="SAM" id="SignalP"/>
    </source>
</evidence>
<dbReference type="InParanoid" id="A0A2K3CQ29"/>
<evidence type="ECO:0000313" key="4">
    <source>
        <dbReference type="EMBL" id="PNW70389.1"/>
    </source>
</evidence>
<dbReference type="OMA" id="CARWISS"/>